<evidence type="ECO:0000313" key="7">
    <source>
        <dbReference type="EMBL" id="CAH1424762.1"/>
    </source>
</evidence>
<evidence type="ECO:0000313" key="8">
    <source>
        <dbReference type="Proteomes" id="UP001157418"/>
    </source>
</evidence>
<protein>
    <recommendedName>
        <fullName evidence="9">Cationic amino acid transporter C-terminal domain-containing protein</fullName>
    </recommendedName>
</protein>
<comment type="caution">
    <text evidence="7">The sequence shown here is derived from an EMBL/GenBank/DDBJ whole genome shotgun (WGS) entry which is preliminary data.</text>
</comment>
<keyword evidence="8" id="KW-1185">Reference proteome</keyword>
<feature type="transmembrane region" description="Helical" evidence="6">
    <location>
        <begin position="48"/>
        <end position="69"/>
    </location>
</feature>
<evidence type="ECO:0008006" key="9">
    <source>
        <dbReference type="Google" id="ProtNLM"/>
    </source>
</evidence>
<organism evidence="7 8">
    <name type="scientific">Lactuca virosa</name>
    <dbReference type="NCBI Taxonomy" id="75947"/>
    <lineage>
        <taxon>Eukaryota</taxon>
        <taxon>Viridiplantae</taxon>
        <taxon>Streptophyta</taxon>
        <taxon>Embryophyta</taxon>
        <taxon>Tracheophyta</taxon>
        <taxon>Spermatophyta</taxon>
        <taxon>Magnoliopsida</taxon>
        <taxon>eudicotyledons</taxon>
        <taxon>Gunneridae</taxon>
        <taxon>Pentapetalae</taxon>
        <taxon>asterids</taxon>
        <taxon>campanulids</taxon>
        <taxon>Asterales</taxon>
        <taxon>Asteraceae</taxon>
        <taxon>Cichorioideae</taxon>
        <taxon>Cichorieae</taxon>
        <taxon>Lactucinae</taxon>
        <taxon>Lactuca</taxon>
    </lineage>
</organism>
<dbReference type="PANTHER" id="PTHR43243:SF45">
    <property type="entry name" value="CATIONIC AMINO ACID TRANSPORTER 9, CHLOROPLASTIC"/>
    <property type="match status" value="1"/>
</dbReference>
<dbReference type="InterPro" id="IPR002293">
    <property type="entry name" value="AA/rel_permease1"/>
</dbReference>
<evidence type="ECO:0000256" key="1">
    <source>
        <dbReference type="ARBA" id="ARBA00004141"/>
    </source>
</evidence>
<evidence type="ECO:0000256" key="5">
    <source>
        <dbReference type="ARBA" id="ARBA00023136"/>
    </source>
</evidence>
<feature type="transmembrane region" description="Helical" evidence="6">
    <location>
        <begin position="242"/>
        <end position="263"/>
    </location>
</feature>
<feature type="transmembrane region" description="Helical" evidence="6">
    <location>
        <begin position="75"/>
        <end position="95"/>
    </location>
</feature>
<evidence type="ECO:0000256" key="3">
    <source>
        <dbReference type="ARBA" id="ARBA00022692"/>
    </source>
</evidence>
<feature type="transmembrane region" description="Helical" evidence="6">
    <location>
        <begin position="107"/>
        <end position="128"/>
    </location>
</feature>
<proteinExistence type="inferred from homology"/>
<evidence type="ECO:0000256" key="6">
    <source>
        <dbReference type="SAM" id="Phobius"/>
    </source>
</evidence>
<feature type="transmembrane region" description="Helical" evidence="6">
    <location>
        <begin position="465"/>
        <end position="484"/>
    </location>
</feature>
<feature type="transmembrane region" description="Helical" evidence="6">
    <location>
        <begin position="172"/>
        <end position="194"/>
    </location>
</feature>
<dbReference type="GO" id="GO:0016020">
    <property type="term" value="C:membrane"/>
    <property type="evidence" value="ECO:0007669"/>
    <property type="project" value="UniProtKB-SubCell"/>
</dbReference>
<comment type="subcellular location">
    <subcellularLocation>
        <location evidence="1">Membrane</location>
        <topology evidence="1">Multi-pass membrane protein</topology>
    </subcellularLocation>
</comment>
<dbReference type="Proteomes" id="UP001157418">
    <property type="component" value="Unassembled WGS sequence"/>
</dbReference>
<dbReference type="GO" id="GO:0015171">
    <property type="term" value="F:amino acid transmembrane transporter activity"/>
    <property type="evidence" value="ECO:0007669"/>
    <property type="project" value="TreeGrafter"/>
</dbReference>
<accession>A0AAU9ME09</accession>
<evidence type="ECO:0000256" key="2">
    <source>
        <dbReference type="ARBA" id="ARBA00008572"/>
    </source>
</evidence>
<sequence>MAGGSSSSFFSQFWSSALRSKPTLRNSSHVILANPAGGLVRRLGPFDLLLLGIGASIGAGIFVVTGTVARDAGPGVTVSFLLAGASCILNGLCYAELASRFPAVVGGVYMYTYTTFNELTAFLVFAQLNLDGHIGVASIARSLASYIVNILELIPSVKDNIPNWVGHGGDEIFGFLSINILAPILLLLLTIILCRGVPESTLLNSIMTITKVTIILVVIIVGGFEVDASNWSPFAPNGYKPMLTGATTAFFAYVGFDAVANLAEESKRPQRDLPIGMIGSLVVCLVLYMGVCLVITGMVPYKLLGEDAPLAEAFKSKGLNSVSVLISIGAIAGLTTTLLVSLYVQSRMYVGIGRDGLLPAIFSKVHPTRHTPIHSQIWVGVVASILAGLLNVDLLSHILSVGTLTCYSVGAACVMTLRWDDIDDDDVDSTDQVSTMSRMTDIIVIASCGFAAGIIYRYSDSTLEYMFLILPIAIAVLAFADLQFGQGWHICSAHQVFNRMCESS</sequence>
<keyword evidence="4 6" id="KW-1133">Transmembrane helix</keyword>
<keyword evidence="3 6" id="KW-0812">Transmembrane</keyword>
<dbReference type="Pfam" id="PF13520">
    <property type="entry name" value="AA_permease_2"/>
    <property type="match status" value="1"/>
</dbReference>
<gene>
    <name evidence="7" type="ORF">LVIROSA_LOCUS11945</name>
</gene>
<comment type="similarity">
    <text evidence="2">Belongs to the amino acid-polyamine-organocation (APC) superfamily. Cationic amino acid transporter (CAT) (TC 2.A.3.3) family.</text>
</comment>
<dbReference type="AlphaFoldDB" id="A0AAU9ME09"/>
<dbReference type="Gene3D" id="1.20.1740.10">
    <property type="entry name" value="Amino acid/polyamine transporter I"/>
    <property type="match status" value="1"/>
</dbReference>
<feature type="transmembrane region" description="Helical" evidence="6">
    <location>
        <begin position="201"/>
        <end position="222"/>
    </location>
</feature>
<dbReference type="EMBL" id="CAKMRJ010001884">
    <property type="protein sequence ID" value="CAH1424762.1"/>
    <property type="molecule type" value="Genomic_DNA"/>
</dbReference>
<name>A0AAU9ME09_9ASTR</name>
<evidence type="ECO:0000256" key="4">
    <source>
        <dbReference type="ARBA" id="ARBA00022989"/>
    </source>
</evidence>
<feature type="transmembrane region" description="Helical" evidence="6">
    <location>
        <begin position="440"/>
        <end position="459"/>
    </location>
</feature>
<reference evidence="7 8" key="1">
    <citation type="submission" date="2022-01" db="EMBL/GenBank/DDBJ databases">
        <authorList>
            <person name="Xiong W."/>
            <person name="Schranz E."/>
        </authorList>
    </citation>
    <scope>NUCLEOTIDE SEQUENCE [LARGE SCALE GENOMIC DNA]</scope>
</reference>
<feature type="transmembrane region" description="Helical" evidence="6">
    <location>
        <begin position="321"/>
        <end position="344"/>
    </location>
</feature>
<dbReference type="PANTHER" id="PTHR43243">
    <property type="entry name" value="INNER MEMBRANE TRANSPORTER YGJI-RELATED"/>
    <property type="match status" value="1"/>
</dbReference>
<feature type="transmembrane region" description="Helical" evidence="6">
    <location>
        <begin position="275"/>
        <end position="301"/>
    </location>
</feature>
<keyword evidence="5 6" id="KW-0472">Membrane</keyword>
<feature type="transmembrane region" description="Helical" evidence="6">
    <location>
        <begin position="373"/>
        <end position="392"/>
    </location>
</feature>